<dbReference type="CDD" id="cd19590">
    <property type="entry name" value="serpin_thermopin-like"/>
    <property type="match status" value="1"/>
</dbReference>
<dbReference type="SUPFAM" id="SSF56574">
    <property type="entry name" value="Serpins"/>
    <property type="match status" value="1"/>
</dbReference>
<name>A0A4U1J3Z0_9BACT</name>
<protein>
    <submittedName>
        <fullName evidence="4">Serpin family protein</fullName>
    </submittedName>
</protein>
<keyword evidence="5" id="KW-1185">Reference proteome</keyword>
<feature type="signal peptide" evidence="2">
    <location>
        <begin position="1"/>
        <end position="17"/>
    </location>
</feature>
<dbReference type="InterPro" id="IPR042185">
    <property type="entry name" value="Serpin_sf_2"/>
</dbReference>
<dbReference type="OrthoDB" id="9764871at2"/>
<evidence type="ECO:0000313" key="4">
    <source>
        <dbReference type="EMBL" id="TKD01396.1"/>
    </source>
</evidence>
<keyword evidence="2" id="KW-0732">Signal</keyword>
<dbReference type="InterPro" id="IPR023796">
    <property type="entry name" value="Serpin_dom"/>
</dbReference>
<reference evidence="4 5" key="1">
    <citation type="submission" date="2019-04" db="EMBL/GenBank/DDBJ databases">
        <authorList>
            <person name="Li Y."/>
            <person name="Wang J."/>
        </authorList>
    </citation>
    <scope>NUCLEOTIDE SEQUENCE [LARGE SCALE GENOMIC DNA]</scope>
    <source>
        <strain evidence="4 5">DSM 14668</strain>
    </source>
</reference>
<dbReference type="Pfam" id="PF00079">
    <property type="entry name" value="Serpin"/>
    <property type="match status" value="1"/>
</dbReference>
<feature type="chain" id="PRO_5020539069" evidence="2">
    <location>
        <begin position="18"/>
        <end position="436"/>
    </location>
</feature>
<dbReference type="Gene3D" id="2.30.39.10">
    <property type="entry name" value="Alpha-1-antitrypsin, domain 1"/>
    <property type="match status" value="1"/>
</dbReference>
<dbReference type="RefSeq" id="WP_136932842.1">
    <property type="nucleotide sequence ID" value="NZ_SSMQ01000040.1"/>
</dbReference>
<proteinExistence type="inferred from homology"/>
<dbReference type="PANTHER" id="PTHR11461">
    <property type="entry name" value="SERINE PROTEASE INHIBITOR, SERPIN"/>
    <property type="match status" value="1"/>
</dbReference>
<accession>A0A4U1J3Z0</accession>
<dbReference type="InterPro" id="IPR000215">
    <property type="entry name" value="Serpin_fam"/>
</dbReference>
<evidence type="ECO:0000313" key="5">
    <source>
        <dbReference type="Proteomes" id="UP000309215"/>
    </source>
</evidence>
<evidence type="ECO:0000256" key="2">
    <source>
        <dbReference type="SAM" id="SignalP"/>
    </source>
</evidence>
<dbReference type="Gene3D" id="3.30.497.10">
    <property type="entry name" value="Antithrombin, subunit I, domain 2"/>
    <property type="match status" value="1"/>
</dbReference>
<dbReference type="InterPro" id="IPR042178">
    <property type="entry name" value="Serpin_sf_1"/>
</dbReference>
<dbReference type="GO" id="GO:0004867">
    <property type="term" value="F:serine-type endopeptidase inhibitor activity"/>
    <property type="evidence" value="ECO:0007669"/>
    <property type="project" value="InterPro"/>
</dbReference>
<organism evidence="4 5">
    <name type="scientific">Polyangium fumosum</name>
    <dbReference type="NCBI Taxonomy" id="889272"/>
    <lineage>
        <taxon>Bacteria</taxon>
        <taxon>Pseudomonadati</taxon>
        <taxon>Myxococcota</taxon>
        <taxon>Polyangia</taxon>
        <taxon>Polyangiales</taxon>
        <taxon>Polyangiaceae</taxon>
        <taxon>Polyangium</taxon>
    </lineage>
</organism>
<comment type="similarity">
    <text evidence="1">Belongs to the serpin family.</text>
</comment>
<feature type="domain" description="Serpin" evidence="3">
    <location>
        <begin position="74"/>
        <end position="435"/>
    </location>
</feature>
<dbReference type="GO" id="GO:0005615">
    <property type="term" value="C:extracellular space"/>
    <property type="evidence" value="ECO:0007669"/>
    <property type="project" value="InterPro"/>
</dbReference>
<dbReference type="AlphaFoldDB" id="A0A4U1J3Z0"/>
<gene>
    <name evidence="4" type="ORF">E8A74_31635</name>
</gene>
<dbReference type="PROSITE" id="PS00284">
    <property type="entry name" value="SERPIN"/>
    <property type="match status" value="1"/>
</dbReference>
<dbReference type="EMBL" id="SSMQ01000040">
    <property type="protein sequence ID" value="TKD01396.1"/>
    <property type="molecule type" value="Genomic_DNA"/>
</dbReference>
<evidence type="ECO:0000256" key="1">
    <source>
        <dbReference type="RuleBase" id="RU000411"/>
    </source>
</evidence>
<dbReference type="SMART" id="SM00093">
    <property type="entry name" value="SERPIN"/>
    <property type="match status" value="1"/>
</dbReference>
<dbReference type="InterPro" id="IPR023795">
    <property type="entry name" value="Serpin_CS"/>
</dbReference>
<dbReference type="PANTHER" id="PTHR11461:SF211">
    <property type="entry name" value="GH10112P-RELATED"/>
    <property type="match status" value="1"/>
</dbReference>
<comment type="caution">
    <text evidence="4">The sequence shown here is derived from an EMBL/GenBank/DDBJ whole genome shotgun (WGS) entry which is preliminary data.</text>
</comment>
<evidence type="ECO:0000259" key="3">
    <source>
        <dbReference type="SMART" id="SM00093"/>
    </source>
</evidence>
<dbReference type="Proteomes" id="UP000309215">
    <property type="component" value="Unassembled WGS sequence"/>
</dbReference>
<sequence length="436" mass="46092">MRTIPLVSLLLSLSAPACSSSAPPEPPGAVDTGDCHDANTPGCVVTSGAQRITSPNVPSDHLTALVDGNTAFALDLYKNLRGEPGNLFYSPHSISSALAMTFAGARGQTETDMAKALHFTLPQAELHPAFNALDLAFASRGKGAQGSDGQGFRLNIANAVWGQVGFPFETAFLDVLGLNYGAGMNVVDYIEGTEEARSLINGWVEKKTEGKIKDILPEGSIDASTRLVLTNAVYFNAAWRTPFEEENTQNASFTTGEGGSVSVPMMQGYVEAPYAQGADYAAVELPYDGNELSMVLVLPNDLDAFESSFDAARLSEVIGALSEHSVDTRMPRFKFESKFSLVEQLKILGMGVAFTGEADLSGINGKGGLYISDVIHQAFVGVNEAGTEAAAATAVIVGETSAPEPAAITFDKPFLFFIRDIATKSVLFVGRVVDPS</sequence>
<dbReference type="InterPro" id="IPR036186">
    <property type="entry name" value="Serpin_sf"/>
</dbReference>